<dbReference type="GO" id="GO:0004252">
    <property type="term" value="F:serine-type endopeptidase activity"/>
    <property type="evidence" value="ECO:0007669"/>
    <property type="project" value="InterPro"/>
</dbReference>
<dbReference type="GO" id="GO:0005615">
    <property type="term" value="C:extracellular space"/>
    <property type="evidence" value="ECO:0007669"/>
    <property type="project" value="TreeGrafter"/>
</dbReference>
<dbReference type="PANTHER" id="PTHR24257">
    <property type="entry name" value="CHYMOTRYPSIN-LIKE ELASTASE FAMILY MEMBER"/>
    <property type="match status" value="1"/>
</dbReference>
<gene>
    <name evidence="5" type="ORF">scyTo_0015049</name>
</gene>
<dbReference type="OrthoDB" id="10061449at2759"/>
<dbReference type="SUPFAM" id="SSF50494">
    <property type="entry name" value="Trypsin-like serine proteases"/>
    <property type="match status" value="1"/>
</dbReference>
<dbReference type="AlphaFoldDB" id="A0A401P154"/>
<evidence type="ECO:0000313" key="5">
    <source>
        <dbReference type="EMBL" id="GCB66848.1"/>
    </source>
</evidence>
<proteinExistence type="predicted"/>
<keyword evidence="2" id="KW-0720">Serine protease</keyword>
<comment type="caution">
    <text evidence="5">The sequence shown here is derived from an EMBL/GenBank/DDBJ whole genome shotgun (WGS) entry which is preliminary data.</text>
</comment>
<reference evidence="5 6" key="1">
    <citation type="journal article" date="2018" name="Nat. Ecol. Evol.">
        <title>Shark genomes provide insights into elasmobranch evolution and the origin of vertebrates.</title>
        <authorList>
            <person name="Hara Y"/>
            <person name="Yamaguchi K"/>
            <person name="Onimaru K"/>
            <person name="Kadota M"/>
            <person name="Koyanagi M"/>
            <person name="Keeley SD"/>
            <person name="Tatsumi K"/>
            <person name="Tanaka K"/>
            <person name="Motone F"/>
            <person name="Kageyama Y"/>
            <person name="Nozu R"/>
            <person name="Adachi N"/>
            <person name="Nishimura O"/>
            <person name="Nakagawa R"/>
            <person name="Tanegashima C"/>
            <person name="Kiyatake I"/>
            <person name="Matsumoto R"/>
            <person name="Murakumo K"/>
            <person name="Nishida K"/>
            <person name="Terakita A"/>
            <person name="Kuratani S"/>
            <person name="Sato K"/>
            <person name="Hyodo S Kuraku.S."/>
        </authorList>
    </citation>
    <scope>NUCLEOTIDE SEQUENCE [LARGE SCALE GENOMIC DNA]</scope>
</reference>
<feature type="chain" id="PRO_5019352148" description="Peptidase S1 domain-containing protein" evidence="3">
    <location>
        <begin position="17"/>
        <end position="268"/>
    </location>
</feature>
<keyword evidence="1" id="KW-1015">Disulfide bond</keyword>
<keyword evidence="6" id="KW-1185">Reference proteome</keyword>
<name>A0A401P154_SCYTO</name>
<dbReference type="OMA" id="WNDNCVA"/>
<feature type="signal peptide" evidence="3">
    <location>
        <begin position="1"/>
        <end position="16"/>
    </location>
</feature>
<dbReference type="InterPro" id="IPR001314">
    <property type="entry name" value="Peptidase_S1A"/>
</dbReference>
<dbReference type="FunFam" id="2.40.10.10:FF:000280">
    <property type="match status" value="1"/>
</dbReference>
<dbReference type="STRING" id="75743.A0A401P154"/>
<keyword evidence="2" id="KW-0378">Hydrolase</keyword>
<evidence type="ECO:0000313" key="6">
    <source>
        <dbReference type="Proteomes" id="UP000288216"/>
    </source>
</evidence>
<evidence type="ECO:0000256" key="3">
    <source>
        <dbReference type="SAM" id="SignalP"/>
    </source>
</evidence>
<dbReference type="FunFam" id="2.40.10.10:FF:000004">
    <property type="entry name" value="Tryptase gamma 1"/>
    <property type="match status" value="1"/>
</dbReference>
<dbReference type="PANTHER" id="PTHR24257:SF22">
    <property type="entry name" value="CHYMOTRYPSIN-LIKE ELASTASE FAMILY MEMBER 3B"/>
    <property type="match status" value="1"/>
</dbReference>
<organism evidence="5 6">
    <name type="scientific">Scyliorhinus torazame</name>
    <name type="common">Cloudy catshark</name>
    <name type="synonym">Catulus torazame</name>
    <dbReference type="NCBI Taxonomy" id="75743"/>
    <lineage>
        <taxon>Eukaryota</taxon>
        <taxon>Metazoa</taxon>
        <taxon>Chordata</taxon>
        <taxon>Craniata</taxon>
        <taxon>Vertebrata</taxon>
        <taxon>Chondrichthyes</taxon>
        <taxon>Elasmobranchii</taxon>
        <taxon>Galeomorphii</taxon>
        <taxon>Galeoidea</taxon>
        <taxon>Carcharhiniformes</taxon>
        <taxon>Scyliorhinidae</taxon>
        <taxon>Scyliorhinus</taxon>
    </lineage>
</organism>
<dbReference type="InterPro" id="IPR033116">
    <property type="entry name" value="TRYPSIN_SER"/>
</dbReference>
<dbReference type="InterPro" id="IPR043504">
    <property type="entry name" value="Peptidase_S1_PA_chymotrypsin"/>
</dbReference>
<dbReference type="GO" id="GO:0006508">
    <property type="term" value="P:proteolysis"/>
    <property type="evidence" value="ECO:0007669"/>
    <property type="project" value="UniProtKB-KW"/>
</dbReference>
<dbReference type="PRINTS" id="PR00722">
    <property type="entry name" value="CHYMOTRYPSIN"/>
</dbReference>
<dbReference type="Proteomes" id="UP000288216">
    <property type="component" value="Unassembled WGS sequence"/>
</dbReference>
<dbReference type="SMART" id="SM00020">
    <property type="entry name" value="Tryp_SPc"/>
    <property type="match status" value="1"/>
</dbReference>
<dbReference type="Pfam" id="PF00089">
    <property type="entry name" value="Trypsin"/>
    <property type="match status" value="1"/>
</dbReference>
<evidence type="ECO:0000256" key="1">
    <source>
        <dbReference type="ARBA" id="ARBA00023157"/>
    </source>
</evidence>
<accession>A0A401P154</accession>
<dbReference type="PROSITE" id="PS00135">
    <property type="entry name" value="TRYPSIN_SER"/>
    <property type="match status" value="1"/>
</dbReference>
<evidence type="ECO:0000259" key="4">
    <source>
        <dbReference type="PROSITE" id="PS50240"/>
    </source>
</evidence>
<dbReference type="EMBL" id="BFAA01008341">
    <property type="protein sequence ID" value="GCB66848.1"/>
    <property type="molecule type" value="Genomic_DNA"/>
</dbReference>
<dbReference type="InterPro" id="IPR001254">
    <property type="entry name" value="Trypsin_dom"/>
</dbReference>
<evidence type="ECO:0000256" key="2">
    <source>
        <dbReference type="RuleBase" id="RU363034"/>
    </source>
</evidence>
<dbReference type="InterPro" id="IPR018114">
    <property type="entry name" value="TRYPSIN_HIS"/>
</dbReference>
<keyword evidence="2" id="KW-0645">Protease</keyword>
<dbReference type="InterPro" id="IPR009003">
    <property type="entry name" value="Peptidase_S1_PA"/>
</dbReference>
<dbReference type="PROSITE" id="PS00134">
    <property type="entry name" value="TRYPSIN_HIS"/>
    <property type="match status" value="1"/>
</dbReference>
<feature type="domain" description="Peptidase S1" evidence="4">
    <location>
        <begin position="29"/>
        <end position="266"/>
    </location>
</feature>
<protein>
    <recommendedName>
        <fullName evidence="4">Peptidase S1 domain-containing protein</fullName>
    </recommendedName>
</protein>
<keyword evidence="3" id="KW-0732">Signal</keyword>
<dbReference type="PROSITE" id="PS50240">
    <property type="entry name" value="TRYPSIN_DOM"/>
    <property type="match status" value="1"/>
</dbReference>
<dbReference type="InterPro" id="IPR050850">
    <property type="entry name" value="Peptidase_S1_Elastase_sf"/>
</dbReference>
<dbReference type="Gene3D" id="2.40.10.10">
    <property type="entry name" value="Trypsin-like serine proteases"/>
    <property type="match status" value="2"/>
</dbReference>
<sequence>MYQVFLLVLLAAGAYGCGQTSYPPYASKVVNGVDARPYSWPWQISLQVNRGSSFSHTCGGTLISPDWVMTAGHCISAGRSYRVVLGEYDRDVNEGGEQVISPSKFVVHPGWSMNCVACGNDIALIKLSTPAFLNDKVQVACIPPAGYLLPNNFYCYITGWGRLYTNGPLPGKLQQAYIPVIDYEHCSQRDWWGSTVKTTMVCAGGAEKAGCNGDSGGPLNCQDSNGLWYVHGVTSFVSSWGCNTVKKPTVWTRVSAFNDWIIQTMTYN</sequence>
<dbReference type="CDD" id="cd00190">
    <property type="entry name" value="Tryp_SPc"/>
    <property type="match status" value="1"/>
</dbReference>